<dbReference type="SUPFAM" id="SSF54713">
    <property type="entry name" value="Elongation factor Ts (EF-Ts), dimerisation domain"/>
    <property type="match status" value="1"/>
</dbReference>
<evidence type="ECO:0000256" key="6">
    <source>
        <dbReference type="RuleBase" id="RU000642"/>
    </source>
</evidence>
<dbReference type="GO" id="GO:0003746">
    <property type="term" value="F:translation elongation factor activity"/>
    <property type="evidence" value="ECO:0007669"/>
    <property type="project" value="UniProtKB-UniRule"/>
</dbReference>
<dbReference type="InterPro" id="IPR001816">
    <property type="entry name" value="Transl_elong_EFTs/EF1B"/>
</dbReference>
<comment type="subcellular location">
    <subcellularLocation>
        <location evidence="5">Mitochondrion</location>
    </subcellularLocation>
</comment>
<dbReference type="Gene3D" id="1.10.8.10">
    <property type="entry name" value="DNA helicase RuvA subunit, C-terminal domain"/>
    <property type="match status" value="1"/>
</dbReference>
<proteinExistence type="inferred from homology"/>
<dbReference type="PANTHER" id="PTHR11741:SF0">
    <property type="entry name" value="ELONGATION FACTOR TS, MITOCHONDRIAL"/>
    <property type="match status" value="1"/>
</dbReference>
<keyword evidence="3 5" id="KW-0648">Protein biosynthesis</keyword>
<dbReference type="FunFam" id="3.30.479.20:FF:000008">
    <property type="entry name" value="Elongation factor Ts, mitochondrial"/>
    <property type="match status" value="1"/>
</dbReference>
<protein>
    <recommendedName>
        <fullName evidence="5">Elongation factor Ts, mitochondrial</fullName>
        <shortName evidence="5">EF-Ts</shortName>
        <shortName evidence="5">EF-TsMt</shortName>
    </recommendedName>
</protein>
<evidence type="ECO:0000256" key="3">
    <source>
        <dbReference type="ARBA" id="ARBA00022917"/>
    </source>
</evidence>
<dbReference type="EMBL" id="JBBPFD010000008">
    <property type="protein sequence ID" value="KAK7915470.1"/>
    <property type="molecule type" value="Genomic_DNA"/>
</dbReference>
<feature type="domain" description="Translation elongation factor EFTs/EF1B dimerisation" evidence="7">
    <location>
        <begin position="156"/>
        <end position="280"/>
    </location>
</feature>
<name>A0AAW0P210_9GOBI</name>
<sequence>MFSEFSLFLQHYRPVHTTDLFTPQTCSHHRPVHTTDLFTLQTCSHYRPVHTTNRPVHTTDLFTPQTCVHSRVGPVFAHRMFLFAAEKALLMKLRKSTGYTFTNCKKALEKFDNDITQAETWLHEQAKKEGWSKAHKLEGRKAKEGLIGLFVGDDDAVMVEVNCETDFVARNEKFQELVKAVAFATLAHHKNKTQNQTGYVKSLLAGEDLNKLTLTEGVTLADHVAFVIGRLGENMSVRRAVTLGVPSDWHIGSYVHGSVPGQTEVTMGRYGALVVFQGGPAGEEEAAALGRKLGSTWWEKPRCLWGTWTTCPVERQRPGSCHRRFCPTRAGP</sequence>
<evidence type="ECO:0000256" key="1">
    <source>
        <dbReference type="ARBA" id="ARBA00005532"/>
    </source>
</evidence>
<gene>
    <name evidence="5" type="primary">TSFM</name>
    <name evidence="8" type="ORF">WMY93_011231</name>
</gene>
<comment type="caution">
    <text evidence="8">The sequence shown here is derived from an EMBL/GenBank/DDBJ whole genome shotgun (WGS) entry which is preliminary data.</text>
</comment>
<dbReference type="InterPro" id="IPR018101">
    <property type="entry name" value="Transl_elong_Ts_CS"/>
</dbReference>
<comment type="function">
    <text evidence="5 6">Associates with the EF-Tu.GDP complex and induces the exchange of GDP to GTP. It remains bound to the aminoacyl-tRNA.EF-Tu.GTP complex up to the GTP hydrolysis stage on the ribosome.</text>
</comment>
<dbReference type="HAMAP" id="MF_00050">
    <property type="entry name" value="EF_Ts"/>
    <property type="match status" value="1"/>
</dbReference>
<dbReference type="PROSITE" id="PS01127">
    <property type="entry name" value="EF_TS_2"/>
    <property type="match status" value="1"/>
</dbReference>
<dbReference type="NCBIfam" id="TIGR00116">
    <property type="entry name" value="tsf"/>
    <property type="match status" value="1"/>
</dbReference>
<dbReference type="InterPro" id="IPR009060">
    <property type="entry name" value="UBA-like_sf"/>
</dbReference>
<dbReference type="InterPro" id="IPR036402">
    <property type="entry name" value="EF-Ts_dimer_sf"/>
</dbReference>
<evidence type="ECO:0000313" key="9">
    <source>
        <dbReference type="Proteomes" id="UP001460270"/>
    </source>
</evidence>
<comment type="similarity">
    <text evidence="1 5 6">Belongs to the EF-Ts family.</text>
</comment>
<evidence type="ECO:0000256" key="5">
    <source>
        <dbReference type="HAMAP-Rule" id="MF_03135"/>
    </source>
</evidence>
<organism evidence="8 9">
    <name type="scientific">Mugilogobius chulae</name>
    <name type="common">yellowstripe goby</name>
    <dbReference type="NCBI Taxonomy" id="88201"/>
    <lineage>
        <taxon>Eukaryota</taxon>
        <taxon>Metazoa</taxon>
        <taxon>Chordata</taxon>
        <taxon>Craniata</taxon>
        <taxon>Vertebrata</taxon>
        <taxon>Euteleostomi</taxon>
        <taxon>Actinopterygii</taxon>
        <taxon>Neopterygii</taxon>
        <taxon>Teleostei</taxon>
        <taxon>Neoteleostei</taxon>
        <taxon>Acanthomorphata</taxon>
        <taxon>Gobiaria</taxon>
        <taxon>Gobiiformes</taxon>
        <taxon>Gobioidei</taxon>
        <taxon>Gobiidae</taxon>
        <taxon>Gobionellinae</taxon>
        <taxon>Mugilogobius</taxon>
    </lineage>
</organism>
<dbReference type="SUPFAM" id="SSF46934">
    <property type="entry name" value="UBA-like"/>
    <property type="match status" value="1"/>
</dbReference>
<dbReference type="Gene3D" id="3.30.479.20">
    <property type="entry name" value="Elongation factor Ts, dimerisation domain"/>
    <property type="match status" value="1"/>
</dbReference>
<dbReference type="Proteomes" id="UP001460270">
    <property type="component" value="Unassembled WGS sequence"/>
</dbReference>
<dbReference type="GO" id="GO:0005739">
    <property type="term" value="C:mitochondrion"/>
    <property type="evidence" value="ECO:0007669"/>
    <property type="project" value="UniProtKB-SubCell"/>
</dbReference>
<keyword evidence="9" id="KW-1185">Reference proteome</keyword>
<evidence type="ECO:0000256" key="2">
    <source>
        <dbReference type="ARBA" id="ARBA00022768"/>
    </source>
</evidence>
<dbReference type="AlphaFoldDB" id="A0AAW0P210"/>
<dbReference type="Pfam" id="PF25025">
    <property type="entry name" value="EF-Ts_N"/>
    <property type="match status" value="1"/>
</dbReference>
<dbReference type="InterPro" id="IPR014039">
    <property type="entry name" value="Transl_elong_EFTs/EF1B_dimer"/>
</dbReference>
<dbReference type="CDD" id="cd14275">
    <property type="entry name" value="UBA_EF-Ts"/>
    <property type="match status" value="1"/>
</dbReference>
<keyword evidence="2 5" id="KW-0251">Elongation factor</keyword>
<accession>A0AAW0P210</accession>
<keyword evidence="4 5" id="KW-0496">Mitochondrion</keyword>
<dbReference type="FunFam" id="1.10.8.10:FF:000031">
    <property type="entry name" value="Elongation factor Ts, mitochondrial"/>
    <property type="match status" value="1"/>
</dbReference>
<dbReference type="Pfam" id="PF00889">
    <property type="entry name" value="EF_TS"/>
    <property type="match status" value="1"/>
</dbReference>
<reference evidence="9" key="1">
    <citation type="submission" date="2024-04" db="EMBL/GenBank/DDBJ databases">
        <title>Salinicola lusitanus LLJ914,a marine bacterium isolated from the Okinawa Trough.</title>
        <authorList>
            <person name="Li J."/>
        </authorList>
    </citation>
    <scope>NUCLEOTIDE SEQUENCE [LARGE SCALE GENOMIC DNA]</scope>
</reference>
<evidence type="ECO:0000256" key="4">
    <source>
        <dbReference type="ARBA" id="ARBA00023128"/>
    </source>
</evidence>
<dbReference type="GO" id="GO:0070125">
    <property type="term" value="P:mitochondrial translational elongation"/>
    <property type="evidence" value="ECO:0007669"/>
    <property type="project" value="TreeGrafter"/>
</dbReference>
<evidence type="ECO:0000313" key="8">
    <source>
        <dbReference type="EMBL" id="KAK7915470.1"/>
    </source>
</evidence>
<dbReference type="PANTHER" id="PTHR11741">
    <property type="entry name" value="ELONGATION FACTOR TS"/>
    <property type="match status" value="1"/>
</dbReference>
<evidence type="ECO:0000259" key="7">
    <source>
        <dbReference type="Pfam" id="PF00889"/>
    </source>
</evidence>